<name>A0A177USP9_9BASI</name>
<proteinExistence type="predicted"/>
<comment type="caution">
    <text evidence="2">The sequence shown here is derived from an EMBL/GenBank/DDBJ whole genome shotgun (WGS) entry which is preliminary data.</text>
</comment>
<dbReference type="AlphaFoldDB" id="A0A177USP9"/>
<gene>
    <name evidence="2" type="ORF">A4X03_0g7412</name>
</gene>
<accession>A0A177USP9</accession>
<sequence>MRMGLYRADTDDNSQQGVDTKRATFPSQLHFGAILTSTPAAARTARTARTAASMVDTRRKPAAALAQADAFIPTPTPSKTAAKSKSKSKSIPAAATTATAN</sequence>
<dbReference type="EMBL" id="LWDD02001746">
    <property type="protein sequence ID" value="KAE8245809.1"/>
    <property type="molecule type" value="Genomic_DNA"/>
</dbReference>
<protein>
    <submittedName>
        <fullName evidence="2">Uncharacterized protein</fullName>
    </submittedName>
</protein>
<dbReference type="Proteomes" id="UP000077671">
    <property type="component" value="Unassembled WGS sequence"/>
</dbReference>
<evidence type="ECO:0000313" key="2">
    <source>
        <dbReference type="EMBL" id="KAE8245809.1"/>
    </source>
</evidence>
<reference evidence="2" key="1">
    <citation type="submission" date="2016-04" db="EMBL/GenBank/DDBJ databases">
        <authorList>
            <person name="Nguyen H.D."/>
            <person name="Kesanakurti P."/>
            <person name="Cullis J."/>
            <person name="Levesque C.A."/>
            <person name="Hambleton S."/>
        </authorList>
    </citation>
    <scope>NUCLEOTIDE SEQUENCE</scope>
    <source>
        <strain evidence="2">DAOMC 238032</strain>
    </source>
</reference>
<evidence type="ECO:0000256" key="1">
    <source>
        <dbReference type="SAM" id="MobiDB-lite"/>
    </source>
</evidence>
<organism evidence="2 3">
    <name type="scientific">Tilletia caries</name>
    <name type="common">wheat bunt fungus</name>
    <dbReference type="NCBI Taxonomy" id="13290"/>
    <lineage>
        <taxon>Eukaryota</taxon>
        <taxon>Fungi</taxon>
        <taxon>Dikarya</taxon>
        <taxon>Basidiomycota</taxon>
        <taxon>Ustilaginomycotina</taxon>
        <taxon>Exobasidiomycetes</taxon>
        <taxon>Tilletiales</taxon>
        <taxon>Tilletiaceae</taxon>
        <taxon>Tilletia</taxon>
    </lineage>
</organism>
<reference evidence="2" key="2">
    <citation type="journal article" date="2019" name="IMA Fungus">
        <title>Genome sequencing and comparison of five Tilletia species to identify candidate genes for the detection of regulated species infecting wheat.</title>
        <authorList>
            <person name="Nguyen H.D.T."/>
            <person name="Sultana T."/>
            <person name="Kesanakurti P."/>
            <person name="Hambleton S."/>
        </authorList>
    </citation>
    <scope>NUCLEOTIDE SEQUENCE</scope>
    <source>
        <strain evidence="2">DAOMC 238032</strain>
    </source>
</reference>
<evidence type="ECO:0000313" key="3">
    <source>
        <dbReference type="Proteomes" id="UP000077671"/>
    </source>
</evidence>
<feature type="compositionally biased region" description="Low complexity" evidence="1">
    <location>
        <begin position="89"/>
        <end position="101"/>
    </location>
</feature>
<feature type="region of interest" description="Disordered" evidence="1">
    <location>
        <begin position="62"/>
        <end position="101"/>
    </location>
</feature>